<evidence type="ECO:0000259" key="6">
    <source>
        <dbReference type="Pfam" id="PF00188"/>
    </source>
</evidence>
<protein>
    <recommendedName>
        <fullName evidence="6">SCP domain-containing protein</fullName>
    </recommendedName>
</protein>
<dbReference type="InterPro" id="IPR035940">
    <property type="entry name" value="CAP_sf"/>
</dbReference>
<dbReference type="EMBL" id="MGAV01000021">
    <property type="protein sequence ID" value="OGK53289.1"/>
    <property type="molecule type" value="Genomic_DNA"/>
</dbReference>
<dbReference type="Gene3D" id="3.40.33.10">
    <property type="entry name" value="CAP"/>
    <property type="match status" value="1"/>
</dbReference>
<organism evidence="7 8">
    <name type="scientific">Candidatus Roizmanbacteria bacterium RIFCSPLOWO2_02_FULL_36_11</name>
    <dbReference type="NCBI Taxonomy" id="1802071"/>
    <lineage>
        <taxon>Bacteria</taxon>
        <taxon>Candidatus Roizmaniibacteriota</taxon>
    </lineage>
</organism>
<evidence type="ECO:0000256" key="4">
    <source>
        <dbReference type="ARBA" id="ARBA00023136"/>
    </source>
</evidence>
<evidence type="ECO:0000256" key="5">
    <source>
        <dbReference type="SAM" id="Phobius"/>
    </source>
</evidence>
<dbReference type="Proteomes" id="UP000177418">
    <property type="component" value="Unassembled WGS sequence"/>
</dbReference>
<dbReference type="SUPFAM" id="SSF55797">
    <property type="entry name" value="PR-1-like"/>
    <property type="match status" value="1"/>
</dbReference>
<feature type="transmembrane region" description="Helical" evidence="5">
    <location>
        <begin position="12"/>
        <end position="29"/>
    </location>
</feature>
<sequence length="329" mass="36464">MIDNLYQYITTNYNLIDAIIISLVALFSLTNGGIIISLYNLISFVIAFIFSVYSYRFFATFFVHNMGVSYGLSKVVGFFTAWVICEMFLYLFLTLIAKKLPKVPKNIDKILGAIPAAVDALILSAIVLSLAIALPIRAQVKKNILSSKSGPILLQLSSELENQFKGIFNDAIAESLNFLTIKPQSSETVNLGIKLSSNNLKIDSIDDNNMLILINRERRQNGLSSLTTDDKLKETARAYGKEMFNYGFFSHTSQVDQSTPAERLEKQGIRYQTTGENLAFAPNLQIAHTGLMRSPGHRANILSGAFNKIGIGVIDGGIYGKIYVQEFTD</sequence>
<dbReference type="Pfam" id="PF02674">
    <property type="entry name" value="Colicin_V"/>
    <property type="match status" value="1"/>
</dbReference>
<reference evidence="7 8" key="1">
    <citation type="journal article" date="2016" name="Nat. Commun.">
        <title>Thousands of microbial genomes shed light on interconnected biogeochemical processes in an aquifer system.</title>
        <authorList>
            <person name="Anantharaman K."/>
            <person name="Brown C.T."/>
            <person name="Hug L.A."/>
            <person name="Sharon I."/>
            <person name="Castelle C.J."/>
            <person name="Probst A.J."/>
            <person name="Thomas B.C."/>
            <person name="Singh A."/>
            <person name="Wilkins M.J."/>
            <person name="Karaoz U."/>
            <person name="Brodie E.L."/>
            <person name="Williams K.H."/>
            <person name="Hubbard S.S."/>
            <person name="Banfield J.F."/>
        </authorList>
    </citation>
    <scope>NUCLEOTIDE SEQUENCE [LARGE SCALE GENOMIC DNA]</scope>
</reference>
<dbReference type="Pfam" id="PF00188">
    <property type="entry name" value="CAP"/>
    <property type="match status" value="1"/>
</dbReference>
<dbReference type="AlphaFoldDB" id="A0A1F7JCG0"/>
<feature type="transmembrane region" description="Helical" evidence="5">
    <location>
        <begin position="75"/>
        <end position="98"/>
    </location>
</feature>
<evidence type="ECO:0000256" key="1">
    <source>
        <dbReference type="ARBA" id="ARBA00004141"/>
    </source>
</evidence>
<keyword evidence="2 5" id="KW-0812">Transmembrane</keyword>
<dbReference type="PANTHER" id="PTHR31157:SF1">
    <property type="entry name" value="SCP DOMAIN-CONTAINING PROTEIN"/>
    <property type="match status" value="1"/>
</dbReference>
<dbReference type="GO" id="GO:0009403">
    <property type="term" value="P:toxin biosynthetic process"/>
    <property type="evidence" value="ECO:0007669"/>
    <property type="project" value="InterPro"/>
</dbReference>
<proteinExistence type="predicted"/>
<accession>A0A1F7JCG0</accession>
<name>A0A1F7JCG0_9BACT</name>
<feature type="domain" description="SCP" evidence="6">
    <location>
        <begin position="213"/>
        <end position="327"/>
    </location>
</feature>
<feature type="transmembrane region" description="Helical" evidence="5">
    <location>
        <begin position="36"/>
        <end position="55"/>
    </location>
</feature>
<dbReference type="InterPro" id="IPR014044">
    <property type="entry name" value="CAP_dom"/>
</dbReference>
<evidence type="ECO:0000256" key="3">
    <source>
        <dbReference type="ARBA" id="ARBA00022989"/>
    </source>
</evidence>
<comment type="subcellular location">
    <subcellularLocation>
        <location evidence="1">Membrane</location>
        <topology evidence="1">Multi-pass membrane protein</topology>
    </subcellularLocation>
</comment>
<dbReference type="InterPro" id="IPR003825">
    <property type="entry name" value="Colicin-V_CvpA"/>
</dbReference>
<evidence type="ECO:0000313" key="7">
    <source>
        <dbReference type="EMBL" id="OGK53289.1"/>
    </source>
</evidence>
<feature type="transmembrane region" description="Helical" evidence="5">
    <location>
        <begin position="110"/>
        <end position="134"/>
    </location>
</feature>
<keyword evidence="4 5" id="KW-0472">Membrane</keyword>
<gene>
    <name evidence="7" type="ORF">A3H78_03215</name>
</gene>
<evidence type="ECO:0000256" key="2">
    <source>
        <dbReference type="ARBA" id="ARBA00022692"/>
    </source>
</evidence>
<dbReference type="PANTHER" id="PTHR31157">
    <property type="entry name" value="SCP DOMAIN-CONTAINING PROTEIN"/>
    <property type="match status" value="1"/>
</dbReference>
<dbReference type="GO" id="GO:0016020">
    <property type="term" value="C:membrane"/>
    <property type="evidence" value="ECO:0007669"/>
    <property type="project" value="UniProtKB-SubCell"/>
</dbReference>
<comment type="caution">
    <text evidence="7">The sequence shown here is derived from an EMBL/GenBank/DDBJ whole genome shotgun (WGS) entry which is preliminary data.</text>
</comment>
<evidence type="ECO:0000313" key="8">
    <source>
        <dbReference type="Proteomes" id="UP000177418"/>
    </source>
</evidence>
<keyword evidence="3 5" id="KW-1133">Transmembrane helix</keyword>
<dbReference type="CDD" id="cd05379">
    <property type="entry name" value="CAP_bacterial"/>
    <property type="match status" value="1"/>
</dbReference>